<name>A0A6J4SH69_9ACTN</name>
<reference evidence="2" key="1">
    <citation type="submission" date="2020-02" db="EMBL/GenBank/DDBJ databases">
        <authorList>
            <person name="Meier V. D."/>
        </authorList>
    </citation>
    <scope>NUCLEOTIDE SEQUENCE</scope>
    <source>
        <strain evidence="2">AVDCRST_MAG38</strain>
    </source>
</reference>
<feature type="compositionally biased region" description="Basic residues" evidence="1">
    <location>
        <begin position="7"/>
        <end position="28"/>
    </location>
</feature>
<gene>
    <name evidence="2" type="ORF">AVDCRST_MAG38-2804</name>
</gene>
<evidence type="ECO:0000313" key="2">
    <source>
        <dbReference type="EMBL" id="CAA9493961.1"/>
    </source>
</evidence>
<feature type="compositionally biased region" description="Basic residues" evidence="1">
    <location>
        <begin position="194"/>
        <end position="218"/>
    </location>
</feature>
<sequence length="315" mass="34963">EAPAVHRGPRALRHRAHPRPRPLLHRGLRARDQEGPRPARTAGDQPLLRGLDAHALVLRAGGQDAVGRGDQLRRLRVLGREGRVAQGHRPDPVGLPPGPHRRADAARRSRRAGGALEQRRRGQRGRRQARAPHPGAARRLHAPRAPRLARRLPHLGGRRRPALARGALEHPRLQPHGRPRHRLRPAHADPARHGGARLPRRAHPRPAQHGRRRLRAAHAARADERDLRPQPARVRRPLPDQRPAPRRAAGPDASRTGQPRSGAVGRGDRLPAGRDRPAGRRRRRRAHGGPLRAAGRARRRFSRPGRRRADAAAGM</sequence>
<dbReference type="GO" id="GO:0004070">
    <property type="term" value="F:aspartate carbamoyltransferase activity"/>
    <property type="evidence" value="ECO:0007669"/>
    <property type="project" value="UniProtKB-EC"/>
</dbReference>
<organism evidence="2">
    <name type="scientific">uncultured Solirubrobacteraceae bacterium</name>
    <dbReference type="NCBI Taxonomy" id="1162706"/>
    <lineage>
        <taxon>Bacteria</taxon>
        <taxon>Bacillati</taxon>
        <taxon>Actinomycetota</taxon>
        <taxon>Thermoleophilia</taxon>
        <taxon>Solirubrobacterales</taxon>
        <taxon>Solirubrobacteraceae</taxon>
        <taxon>environmental samples</taxon>
    </lineage>
</organism>
<dbReference type="EMBL" id="CADCVJ010000227">
    <property type="protein sequence ID" value="CAA9493961.1"/>
    <property type="molecule type" value="Genomic_DNA"/>
</dbReference>
<protein>
    <submittedName>
        <fullName evidence="2">Aspartate carbamoyltransferase</fullName>
        <ecNumber evidence="2">2.1.3.2</ecNumber>
    </submittedName>
</protein>
<feature type="non-terminal residue" evidence="2">
    <location>
        <position position="1"/>
    </location>
</feature>
<feature type="non-terminal residue" evidence="2">
    <location>
        <position position="315"/>
    </location>
</feature>
<feature type="region of interest" description="Disordered" evidence="1">
    <location>
        <begin position="79"/>
        <end position="315"/>
    </location>
</feature>
<dbReference type="EC" id="2.1.3.2" evidence="2"/>
<feature type="region of interest" description="Disordered" evidence="1">
    <location>
        <begin position="1"/>
        <end position="47"/>
    </location>
</feature>
<keyword evidence="2" id="KW-0808">Transferase</keyword>
<feature type="compositionally biased region" description="Basic and acidic residues" evidence="1">
    <location>
        <begin position="266"/>
        <end position="278"/>
    </location>
</feature>
<evidence type="ECO:0000256" key="1">
    <source>
        <dbReference type="SAM" id="MobiDB-lite"/>
    </source>
</evidence>
<dbReference type="AlphaFoldDB" id="A0A6J4SH69"/>
<feature type="compositionally biased region" description="Basic residues" evidence="1">
    <location>
        <begin position="295"/>
        <end position="306"/>
    </location>
</feature>
<feature type="compositionally biased region" description="Basic residues" evidence="1">
    <location>
        <begin position="173"/>
        <end position="185"/>
    </location>
</feature>
<feature type="compositionally biased region" description="Basic residues" evidence="1">
    <location>
        <begin position="121"/>
        <end position="162"/>
    </location>
</feature>
<proteinExistence type="predicted"/>
<accession>A0A6J4SH69</accession>
<feature type="compositionally biased region" description="Basic and acidic residues" evidence="1">
    <location>
        <begin position="79"/>
        <end position="91"/>
    </location>
</feature>